<dbReference type="Pfam" id="PF00766">
    <property type="entry name" value="ETF_alpha"/>
    <property type="match status" value="1"/>
</dbReference>
<feature type="compositionally biased region" description="Basic and acidic residues" evidence="7">
    <location>
        <begin position="326"/>
        <end position="337"/>
    </location>
</feature>
<dbReference type="Gene3D" id="3.40.50.620">
    <property type="entry name" value="HUPs"/>
    <property type="match status" value="1"/>
</dbReference>
<dbReference type="InterPro" id="IPR014730">
    <property type="entry name" value="ETF_a/b_N"/>
</dbReference>
<dbReference type="GO" id="GO:0009055">
    <property type="term" value="F:electron transfer activity"/>
    <property type="evidence" value="ECO:0007669"/>
    <property type="project" value="InterPro"/>
</dbReference>
<evidence type="ECO:0000313" key="11">
    <source>
        <dbReference type="Proteomes" id="UP000279271"/>
    </source>
</evidence>
<dbReference type="InterPro" id="IPR018206">
    <property type="entry name" value="ETF_asu_C_CS"/>
</dbReference>
<comment type="subcellular location">
    <subcellularLocation>
        <location evidence="1">Mitochondrion matrix</location>
    </subcellularLocation>
</comment>
<keyword evidence="6" id="KW-0249">Electron transport</keyword>
<dbReference type="FunFam" id="3.40.50.1220:FF:000001">
    <property type="entry name" value="Electron transfer flavoprotein, alpha subunit"/>
    <property type="match status" value="1"/>
</dbReference>
<gene>
    <name evidence="10" type="ORF">APUTEX25_000637</name>
</gene>
<dbReference type="Pfam" id="PF01012">
    <property type="entry name" value="ETF"/>
    <property type="match status" value="1"/>
</dbReference>
<feature type="transmembrane region" description="Helical" evidence="8">
    <location>
        <begin position="432"/>
        <end position="452"/>
    </location>
</feature>
<keyword evidence="4" id="KW-0285">Flavoprotein</keyword>
<evidence type="ECO:0000259" key="9">
    <source>
        <dbReference type="SMART" id="SM00893"/>
    </source>
</evidence>
<feature type="compositionally biased region" description="Basic and acidic residues" evidence="7">
    <location>
        <begin position="547"/>
        <end position="556"/>
    </location>
</feature>
<evidence type="ECO:0000256" key="2">
    <source>
        <dbReference type="ARBA" id="ARBA00005817"/>
    </source>
</evidence>
<comment type="similarity">
    <text evidence="2">Belongs to the ETF alpha-subunit/FixB family.</text>
</comment>
<feature type="compositionally biased region" description="Polar residues" evidence="7">
    <location>
        <begin position="520"/>
        <end position="530"/>
    </location>
</feature>
<evidence type="ECO:0000256" key="1">
    <source>
        <dbReference type="ARBA" id="ARBA00004305"/>
    </source>
</evidence>
<keyword evidence="3" id="KW-0813">Transport</keyword>
<comment type="caution">
    <text evidence="10">The sequence shown here is derived from an EMBL/GenBank/DDBJ whole genome shotgun (WGS) entry which is preliminary data.</text>
</comment>
<dbReference type="SUPFAM" id="SSF52402">
    <property type="entry name" value="Adenine nucleotide alpha hydrolases-like"/>
    <property type="match status" value="1"/>
</dbReference>
<reference evidence="11" key="1">
    <citation type="journal article" date="2018" name="Algal Res.">
        <title>Characterization of plant carbon substrate utilization by Auxenochlorella protothecoides.</title>
        <authorList>
            <person name="Vogler B.W."/>
            <person name="Starkenburg S.R."/>
            <person name="Sudasinghe N."/>
            <person name="Schambach J.Y."/>
            <person name="Rollin J.A."/>
            <person name="Pattathil S."/>
            <person name="Barry A.N."/>
        </authorList>
    </citation>
    <scope>NUCLEOTIDE SEQUENCE [LARGE SCALE GENOMIC DNA]</scope>
    <source>
        <strain evidence="11">UTEX 25</strain>
    </source>
</reference>
<evidence type="ECO:0000256" key="6">
    <source>
        <dbReference type="ARBA" id="ARBA00022982"/>
    </source>
</evidence>
<feature type="region of interest" description="Disordered" evidence="7">
    <location>
        <begin position="325"/>
        <end position="350"/>
    </location>
</feature>
<feature type="transmembrane region" description="Helical" evidence="8">
    <location>
        <begin position="458"/>
        <end position="479"/>
    </location>
</feature>
<dbReference type="PANTHER" id="PTHR43153:SF1">
    <property type="entry name" value="ELECTRON TRANSFER FLAVOPROTEIN SUBUNIT ALPHA, MITOCHONDRIAL"/>
    <property type="match status" value="1"/>
</dbReference>
<evidence type="ECO:0000313" key="10">
    <source>
        <dbReference type="EMBL" id="RMZ52362.1"/>
    </source>
</evidence>
<keyword evidence="8" id="KW-0472">Membrane</keyword>
<feature type="non-terminal residue" evidence="10">
    <location>
        <position position="1"/>
    </location>
</feature>
<feature type="domain" description="Electron transfer flavoprotein alpha/beta-subunit N-terminal" evidence="9">
    <location>
        <begin position="36"/>
        <end position="212"/>
    </location>
</feature>
<dbReference type="InterPro" id="IPR029035">
    <property type="entry name" value="DHS-like_NAD/FAD-binding_dom"/>
</dbReference>
<sequence>DAWIASMRFGRCPSGTMMGSVPRLWRSISQRMGLSTLVLAEQKGGRLDPSTAQAVSAARALGGPVTLLFSGRGLGGAPSAGAALEGVTAVLTADDEALDHQLAEPAGALIVAVQQRRSFTHILAPSSTHGRNLLPRAAAKLDVQAVADVVEVQGPCTFVRPIYAGNALATVETPAEGLQMLTDASSTSAWVSEEVGTSERPDLGQARVVVSGGRALRSAENFALLEALADALGGAVGASRAAVDAGYVPNDLQVGQTGKVVAPDLYLAFGISGAIQHVAGIKDAKTIVAVNTDADAPIFEVADYGLVGDLFEVIPQLQAELAAAKAQREHPSRRDAALKSSSPHHKNTDNLWNLQCTAPISYPGPDAAGLTPPDQPGEMASVLDLSLDFDTPGDRLKWLLVVQLGLSAFLSDSAAAVAVLGLVAVVWTQRELLSLFLVVSPAFIVADVFWLIGGSHGLAAWVLAIIQLTVKAASLVNAFQWLQATSGSAAGATEYQPFGLGGSGRRDPFNSAASPASSPLNGTSLPTSGYTPPPTQAAGPAGPARSASEDPSHALL</sequence>
<dbReference type="GO" id="GO:0033539">
    <property type="term" value="P:fatty acid beta-oxidation using acyl-CoA dehydrogenase"/>
    <property type="evidence" value="ECO:0007669"/>
    <property type="project" value="TreeGrafter"/>
</dbReference>
<dbReference type="PROSITE" id="PS00696">
    <property type="entry name" value="ETF_ALPHA"/>
    <property type="match status" value="1"/>
</dbReference>
<keyword evidence="8" id="KW-0812">Transmembrane</keyword>
<dbReference type="SMART" id="SM00893">
    <property type="entry name" value="ETF"/>
    <property type="match status" value="1"/>
</dbReference>
<dbReference type="AlphaFoldDB" id="A0A3M7KSK9"/>
<dbReference type="Gene3D" id="3.40.50.1220">
    <property type="entry name" value="TPP-binding domain"/>
    <property type="match status" value="1"/>
</dbReference>
<evidence type="ECO:0000256" key="7">
    <source>
        <dbReference type="SAM" id="MobiDB-lite"/>
    </source>
</evidence>
<name>A0A3M7KSK9_AUXPR</name>
<feature type="compositionally biased region" description="Low complexity" evidence="7">
    <location>
        <begin position="536"/>
        <end position="546"/>
    </location>
</feature>
<evidence type="ECO:0000256" key="3">
    <source>
        <dbReference type="ARBA" id="ARBA00022448"/>
    </source>
</evidence>
<dbReference type="Proteomes" id="UP000279271">
    <property type="component" value="Unassembled WGS sequence"/>
</dbReference>
<evidence type="ECO:0000256" key="5">
    <source>
        <dbReference type="ARBA" id="ARBA00022827"/>
    </source>
</evidence>
<keyword evidence="8" id="KW-1133">Transmembrane helix</keyword>
<dbReference type="InterPro" id="IPR033947">
    <property type="entry name" value="ETF_alpha_N"/>
</dbReference>
<organism evidence="10 11">
    <name type="scientific">Auxenochlorella protothecoides</name>
    <name type="common">Green microalga</name>
    <name type="synonym">Chlorella protothecoides</name>
    <dbReference type="NCBI Taxonomy" id="3075"/>
    <lineage>
        <taxon>Eukaryota</taxon>
        <taxon>Viridiplantae</taxon>
        <taxon>Chlorophyta</taxon>
        <taxon>core chlorophytes</taxon>
        <taxon>Trebouxiophyceae</taxon>
        <taxon>Chlorellales</taxon>
        <taxon>Chlorellaceae</taxon>
        <taxon>Auxenochlorella</taxon>
    </lineage>
</organism>
<dbReference type="InterPro" id="IPR014731">
    <property type="entry name" value="ETF_asu_C"/>
</dbReference>
<feature type="region of interest" description="Disordered" evidence="7">
    <location>
        <begin position="504"/>
        <end position="556"/>
    </location>
</feature>
<dbReference type="PANTHER" id="PTHR43153">
    <property type="entry name" value="ELECTRON TRANSFER FLAVOPROTEIN ALPHA"/>
    <property type="match status" value="1"/>
</dbReference>
<accession>A0A3M7KSK9</accession>
<proteinExistence type="inferred from homology"/>
<dbReference type="GO" id="GO:0005759">
    <property type="term" value="C:mitochondrial matrix"/>
    <property type="evidence" value="ECO:0007669"/>
    <property type="project" value="UniProtKB-SubCell"/>
</dbReference>
<dbReference type="SUPFAM" id="SSF52467">
    <property type="entry name" value="DHS-like NAD/FAD-binding domain"/>
    <property type="match status" value="1"/>
</dbReference>
<protein>
    <recommendedName>
        <fullName evidence="9">Electron transfer flavoprotein alpha/beta-subunit N-terminal domain-containing protein</fullName>
    </recommendedName>
</protein>
<dbReference type="EMBL" id="QOKY01000206">
    <property type="protein sequence ID" value="RMZ52362.1"/>
    <property type="molecule type" value="Genomic_DNA"/>
</dbReference>
<evidence type="ECO:0000256" key="4">
    <source>
        <dbReference type="ARBA" id="ARBA00022630"/>
    </source>
</evidence>
<dbReference type="GO" id="GO:0050660">
    <property type="term" value="F:flavin adenine dinucleotide binding"/>
    <property type="evidence" value="ECO:0007669"/>
    <property type="project" value="InterPro"/>
</dbReference>
<dbReference type="CDD" id="cd01715">
    <property type="entry name" value="ETF_alpha"/>
    <property type="match status" value="1"/>
</dbReference>
<keyword evidence="5" id="KW-0274">FAD</keyword>
<evidence type="ECO:0000256" key="8">
    <source>
        <dbReference type="SAM" id="Phobius"/>
    </source>
</evidence>
<dbReference type="InterPro" id="IPR014729">
    <property type="entry name" value="Rossmann-like_a/b/a_fold"/>
</dbReference>
<feature type="transmembrane region" description="Helical" evidence="8">
    <location>
        <begin position="398"/>
        <end position="425"/>
    </location>
</feature>
<dbReference type="InterPro" id="IPR001308">
    <property type="entry name" value="ETF_a/FixB"/>
</dbReference>